<accession>A0A1F4V257</accession>
<sequence length="97" mass="11038">MKKPKVYLAGQANMYENDWKEDFKKLGGFKCYDWEFHSDQSSPDAFYPDDLRAVKDAEILVANPGVAPSEATWIEIGYFLANNTEKPGDTCEKLIII</sequence>
<protein>
    <recommendedName>
        <fullName evidence="3">Nucleoside 2-deoxyribosyltransferase</fullName>
    </recommendedName>
</protein>
<reference evidence="1 2" key="1">
    <citation type="journal article" date="2016" name="Nat. Commun.">
        <title>Thousands of microbial genomes shed light on interconnected biogeochemical processes in an aquifer system.</title>
        <authorList>
            <person name="Anantharaman K."/>
            <person name="Brown C.T."/>
            <person name="Hug L.A."/>
            <person name="Sharon I."/>
            <person name="Castelle C.J."/>
            <person name="Probst A.J."/>
            <person name="Thomas B.C."/>
            <person name="Singh A."/>
            <person name="Wilkins M.J."/>
            <person name="Karaoz U."/>
            <person name="Brodie E.L."/>
            <person name="Williams K.H."/>
            <person name="Hubbard S.S."/>
            <person name="Banfield J.F."/>
        </authorList>
    </citation>
    <scope>NUCLEOTIDE SEQUENCE [LARGE SCALE GENOMIC DNA]</scope>
</reference>
<dbReference type="AlphaFoldDB" id="A0A1F4V257"/>
<evidence type="ECO:0000313" key="1">
    <source>
        <dbReference type="EMBL" id="OGC51257.1"/>
    </source>
</evidence>
<dbReference type="EMBL" id="MEVH01000027">
    <property type="protein sequence ID" value="OGC51257.1"/>
    <property type="molecule type" value="Genomic_DNA"/>
</dbReference>
<gene>
    <name evidence="1" type="ORF">A2982_04130</name>
</gene>
<dbReference type="Gene3D" id="3.40.50.450">
    <property type="match status" value="1"/>
</dbReference>
<dbReference type="Proteomes" id="UP000178771">
    <property type="component" value="Unassembled WGS sequence"/>
</dbReference>
<dbReference type="SUPFAM" id="SSF52309">
    <property type="entry name" value="N-(deoxy)ribosyltransferase-like"/>
    <property type="match status" value="1"/>
</dbReference>
<dbReference type="STRING" id="1802624.A2982_04130"/>
<proteinExistence type="predicted"/>
<organism evidence="1 2">
    <name type="scientific">candidate division WWE3 bacterium RIFCSPLOWO2_01_FULL_39_13</name>
    <dbReference type="NCBI Taxonomy" id="1802624"/>
    <lineage>
        <taxon>Bacteria</taxon>
        <taxon>Katanobacteria</taxon>
    </lineage>
</organism>
<evidence type="ECO:0008006" key="3">
    <source>
        <dbReference type="Google" id="ProtNLM"/>
    </source>
</evidence>
<comment type="caution">
    <text evidence="1">The sequence shown here is derived from an EMBL/GenBank/DDBJ whole genome shotgun (WGS) entry which is preliminary data.</text>
</comment>
<evidence type="ECO:0000313" key="2">
    <source>
        <dbReference type="Proteomes" id="UP000178771"/>
    </source>
</evidence>
<name>A0A1F4V257_UNCKA</name>